<keyword evidence="1" id="KW-1185">Reference proteome</keyword>
<organism evidence="1 2">
    <name type="scientific">Ascaris lumbricoides</name>
    <name type="common">Giant roundworm</name>
    <dbReference type="NCBI Taxonomy" id="6252"/>
    <lineage>
        <taxon>Eukaryota</taxon>
        <taxon>Metazoa</taxon>
        <taxon>Ecdysozoa</taxon>
        <taxon>Nematoda</taxon>
        <taxon>Chromadorea</taxon>
        <taxon>Rhabditida</taxon>
        <taxon>Spirurina</taxon>
        <taxon>Ascaridomorpha</taxon>
        <taxon>Ascaridoidea</taxon>
        <taxon>Ascarididae</taxon>
        <taxon>Ascaris</taxon>
    </lineage>
</organism>
<reference evidence="2" key="1">
    <citation type="submission" date="2017-02" db="UniProtKB">
        <authorList>
            <consortium name="WormBaseParasite"/>
        </authorList>
    </citation>
    <scope>IDENTIFICATION</scope>
</reference>
<dbReference type="Proteomes" id="UP000036681">
    <property type="component" value="Unplaced"/>
</dbReference>
<accession>A0A0M3I9C6</accession>
<dbReference type="WBParaSite" id="ALUE_0001404701-mRNA-1">
    <property type="protein sequence ID" value="ALUE_0001404701-mRNA-1"/>
    <property type="gene ID" value="ALUE_0001404701"/>
</dbReference>
<evidence type="ECO:0000313" key="2">
    <source>
        <dbReference type="WBParaSite" id="ALUE_0001404701-mRNA-1"/>
    </source>
</evidence>
<dbReference type="AlphaFoldDB" id="A0A0M3I9C6"/>
<name>A0A0M3I9C6_ASCLU</name>
<proteinExistence type="predicted"/>
<evidence type="ECO:0000313" key="1">
    <source>
        <dbReference type="Proteomes" id="UP000036681"/>
    </source>
</evidence>
<sequence>MSRVHKLLIRKQIILPEVKLAFMGLIRCDLNTVIAVQTVPGGLLLVGARIICAAPEKDFRMSKAALEDKGKYFIPFDALRIKDIRNTVSQ</sequence>
<protein>
    <submittedName>
        <fullName evidence="2">TATA box-binding protein-like protein 2</fullName>
    </submittedName>
</protein>